<reference evidence="2 3" key="1">
    <citation type="journal article" date="2013" name="Genome Biol.">
        <title>Genome of Acanthamoeba castellanii highlights extensive lateral gene transfer and early evolution of tyrosine kinase signaling.</title>
        <authorList>
            <person name="Clarke M."/>
            <person name="Lohan A.J."/>
            <person name="Liu B."/>
            <person name="Lagkouvardos I."/>
            <person name="Roy S."/>
            <person name="Zafar N."/>
            <person name="Bertelli C."/>
            <person name="Schilde C."/>
            <person name="Kianianmomeni A."/>
            <person name="Burglin T.R."/>
            <person name="Frech C."/>
            <person name="Turcotte B."/>
            <person name="Kopec K.O."/>
            <person name="Synnott J.M."/>
            <person name="Choo C."/>
            <person name="Paponov I."/>
            <person name="Finkler A."/>
            <person name="Soon Heng Tan C."/>
            <person name="Hutchins A.P."/>
            <person name="Weinmeier T."/>
            <person name="Rattei T."/>
            <person name="Chu J.S."/>
            <person name="Gimenez G."/>
            <person name="Irimia M."/>
            <person name="Rigden D.J."/>
            <person name="Fitzpatrick D.A."/>
            <person name="Lorenzo-Morales J."/>
            <person name="Bateman A."/>
            <person name="Chiu C.H."/>
            <person name="Tang P."/>
            <person name="Hegemann P."/>
            <person name="Fromm H."/>
            <person name="Raoult D."/>
            <person name="Greub G."/>
            <person name="Miranda-Saavedra D."/>
            <person name="Chen N."/>
            <person name="Nash P."/>
            <person name="Ginger M.L."/>
            <person name="Horn M."/>
            <person name="Schaap P."/>
            <person name="Caler L."/>
            <person name="Loftus B."/>
        </authorList>
    </citation>
    <scope>NUCLEOTIDE SEQUENCE [LARGE SCALE GENOMIC DNA]</scope>
    <source>
        <strain evidence="2 3">Neff</strain>
    </source>
</reference>
<organism evidence="2 3">
    <name type="scientific">Acanthamoeba castellanii (strain ATCC 30010 / Neff)</name>
    <dbReference type="NCBI Taxonomy" id="1257118"/>
    <lineage>
        <taxon>Eukaryota</taxon>
        <taxon>Amoebozoa</taxon>
        <taxon>Discosea</taxon>
        <taxon>Longamoebia</taxon>
        <taxon>Centramoebida</taxon>
        <taxon>Acanthamoebidae</taxon>
        <taxon>Acanthamoeba</taxon>
    </lineage>
</organism>
<dbReference type="SMART" id="SM00248">
    <property type="entry name" value="ANK"/>
    <property type="match status" value="4"/>
</dbReference>
<gene>
    <name evidence="2" type="ORF">ACA1_338760</name>
</gene>
<protein>
    <submittedName>
        <fullName evidence="2">Ankyrin repeat-containing protein</fullName>
    </submittedName>
</protein>
<dbReference type="OrthoDB" id="20872at2759"/>
<dbReference type="AlphaFoldDB" id="L8H7C1"/>
<dbReference type="Gene3D" id="1.25.40.20">
    <property type="entry name" value="Ankyrin repeat-containing domain"/>
    <property type="match status" value="1"/>
</dbReference>
<evidence type="ECO:0000313" key="3">
    <source>
        <dbReference type="Proteomes" id="UP000011083"/>
    </source>
</evidence>
<dbReference type="KEGG" id="acan:ACA1_338760"/>
<keyword evidence="3" id="KW-1185">Reference proteome</keyword>
<accession>L8H7C1</accession>
<dbReference type="Proteomes" id="UP000011083">
    <property type="component" value="Unassembled WGS sequence"/>
</dbReference>
<dbReference type="Pfam" id="PF00023">
    <property type="entry name" value="Ank"/>
    <property type="match status" value="1"/>
</dbReference>
<dbReference type="InterPro" id="IPR036770">
    <property type="entry name" value="Ankyrin_rpt-contain_sf"/>
</dbReference>
<dbReference type="RefSeq" id="XP_004342801.1">
    <property type="nucleotide sequence ID" value="XM_004342752.1"/>
</dbReference>
<sequence>MNADEYLDYISNRSVCMILTHHNSGNYALNEDERGAVAAASEGRLEDLHRYDKGVVRCGGDMPLRMAAKGGHLAYVRYLLEECGADIHAESDRHDSITLALTKDAIISSAAHRNDIEMLDYLLSRHPERLCTDHAARNITSDIMNAISDGHVEVVGRLLAHGEKAPKKAVRYLRWYTPEESVIPILELFLFGECAQSLSSEEWSDLLSTAALNHKLERAKWIAARCPRDRQLDYDEALYSATYSNHEYGDYPMIVWLLDQGARFDQIKIKDGLQVLPNMNGEVHVAHAAPVRRYLSRK</sequence>
<feature type="repeat" description="ANK" evidence="1">
    <location>
        <begin position="59"/>
        <end position="92"/>
    </location>
</feature>
<dbReference type="PROSITE" id="PS50088">
    <property type="entry name" value="ANK_REPEAT"/>
    <property type="match status" value="1"/>
</dbReference>
<dbReference type="STRING" id="1257118.L8H7C1"/>
<dbReference type="SUPFAM" id="SSF48403">
    <property type="entry name" value="Ankyrin repeat"/>
    <property type="match status" value="1"/>
</dbReference>
<evidence type="ECO:0000313" key="2">
    <source>
        <dbReference type="EMBL" id="ELR20386.1"/>
    </source>
</evidence>
<proteinExistence type="predicted"/>
<dbReference type="EMBL" id="KB007919">
    <property type="protein sequence ID" value="ELR20386.1"/>
    <property type="molecule type" value="Genomic_DNA"/>
</dbReference>
<keyword evidence="1" id="KW-0040">ANK repeat</keyword>
<dbReference type="InterPro" id="IPR002110">
    <property type="entry name" value="Ankyrin_rpt"/>
</dbReference>
<dbReference type="GeneID" id="14921243"/>
<evidence type="ECO:0000256" key="1">
    <source>
        <dbReference type="PROSITE-ProRule" id="PRU00023"/>
    </source>
</evidence>
<name>L8H7C1_ACACF</name>
<dbReference type="VEuPathDB" id="AmoebaDB:ACA1_338760"/>